<sequence>MPIRLWLALIDILGHFISLASSCANFSSRIPPLPHCQIERGMCSIFAAPVKAFQR</sequence>
<accession>A0A2T3Z9E7</accession>
<dbReference type="PROSITE" id="PS51257">
    <property type="entry name" value="PROKAR_LIPOPROTEIN"/>
    <property type="match status" value="1"/>
</dbReference>
<organism evidence="2 3">
    <name type="scientific">Trichoderma asperellum (strain ATCC 204424 / CBS 433.97 / NBRC 101777)</name>
    <dbReference type="NCBI Taxonomy" id="1042311"/>
    <lineage>
        <taxon>Eukaryota</taxon>
        <taxon>Fungi</taxon>
        <taxon>Dikarya</taxon>
        <taxon>Ascomycota</taxon>
        <taxon>Pezizomycotina</taxon>
        <taxon>Sordariomycetes</taxon>
        <taxon>Hypocreomycetidae</taxon>
        <taxon>Hypocreales</taxon>
        <taxon>Hypocreaceae</taxon>
        <taxon>Trichoderma</taxon>
    </lineage>
</organism>
<dbReference type="EMBL" id="KZ679261">
    <property type="protein sequence ID" value="PTB41441.1"/>
    <property type="molecule type" value="Genomic_DNA"/>
</dbReference>
<reference evidence="2 3" key="1">
    <citation type="submission" date="2016-07" db="EMBL/GenBank/DDBJ databases">
        <title>Multiple horizontal gene transfer events from other fungi enriched the ability of initially mycotrophic Trichoderma (Ascomycota) to feed on dead plant biomass.</title>
        <authorList>
            <consortium name="DOE Joint Genome Institute"/>
            <person name="Aerts A."/>
            <person name="Atanasova L."/>
            <person name="Chenthamara K."/>
            <person name="Zhang J."/>
            <person name="Grujic M."/>
            <person name="Henrissat B."/>
            <person name="Kuo A."/>
            <person name="Salamov A."/>
            <person name="Lipzen A."/>
            <person name="Labutti K."/>
            <person name="Barry K."/>
            <person name="Miao Y."/>
            <person name="Rahimi M.J."/>
            <person name="Shen Q."/>
            <person name="Grigoriev I.V."/>
            <person name="Kubicek C.P."/>
            <person name="Druzhinina I.S."/>
        </authorList>
    </citation>
    <scope>NUCLEOTIDE SEQUENCE [LARGE SCALE GENOMIC DNA]</scope>
    <source>
        <strain evidence="2 3">CBS 433.97</strain>
    </source>
</reference>
<feature type="signal peptide" evidence="1">
    <location>
        <begin position="1"/>
        <end position="22"/>
    </location>
</feature>
<feature type="chain" id="PRO_5015537010" evidence="1">
    <location>
        <begin position="23"/>
        <end position="55"/>
    </location>
</feature>
<evidence type="ECO:0000313" key="2">
    <source>
        <dbReference type="EMBL" id="PTB41441.1"/>
    </source>
</evidence>
<keyword evidence="1" id="KW-0732">Signal</keyword>
<protein>
    <submittedName>
        <fullName evidence="2">Uncharacterized protein</fullName>
    </submittedName>
</protein>
<dbReference type="AlphaFoldDB" id="A0A2T3Z9E7"/>
<gene>
    <name evidence="2" type="ORF">M441DRAFT_68465</name>
</gene>
<name>A0A2T3Z9E7_TRIA4</name>
<evidence type="ECO:0000313" key="3">
    <source>
        <dbReference type="Proteomes" id="UP000240493"/>
    </source>
</evidence>
<proteinExistence type="predicted"/>
<keyword evidence="3" id="KW-1185">Reference proteome</keyword>
<evidence type="ECO:0000256" key="1">
    <source>
        <dbReference type="SAM" id="SignalP"/>
    </source>
</evidence>
<dbReference type="Proteomes" id="UP000240493">
    <property type="component" value="Unassembled WGS sequence"/>
</dbReference>